<gene>
    <name evidence="3" type="ORF">SAMN06265337_1702</name>
</gene>
<feature type="chain" id="PRO_5012984923" description="Pentapeptide MXKDX repeat protein" evidence="2">
    <location>
        <begin position="24"/>
        <end position="82"/>
    </location>
</feature>
<dbReference type="RefSeq" id="WP_088842944.1">
    <property type="nucleotide sequence ID" value="NZ_FYEW01000001.1"/>
</dbReference>
<keyword evidence="2" id="KW-0732">Signal</keyword>
<dbReference type="Proteomes" id="UP000198131">
    <property type="component" value="Unassembled WGS sequence"/>
</dbReference>
<evidence type="ECO:0000313" key="4">
    <source>
        <dbReference type="Proteomes" id="UP000198131"/>
    </source>
</evidence>
<feature type="region of interest" description="Disordered" evidence="1">
    <location>
        <begin position="46"/>
        <end position="82"/>
    </location>
</feature>
<organism evidence="3 4">
    <name type="scientific">Hymenobacter gelipurpurascens</name>
    <dbReference type="NCBI Taxonomy" id="89968"/>
    <lineage>
        <taxon>Bacteria</taxon>
        <taxon>Pseudomonadati</taxon>
        <taxon>Bacteroidota</taxon>
        <taxon>Cytophagia</taxon>
        <taxon>Cytophagales</taxon>
        <taxon>Hymenobacteraceae</taxon>
        <taxon>Hymenobacter</taxon>
    </lineage>
</organism>
<evidence type="ECO:0000313" key="3">
    <source>
        <dbReference type="EMBL" id="SNC66706.1"/>
    </source>
</evidence>
<dbReference type="EMBL" id="FYEW01000001">
    <property type="protein sequence ID" value="SNC66706.1"/>
    <property type="molecule type" value="Genomic_DNA"/>
</dbReference>
<proteinExistence type="predicted"/>
<protein>
    <recommendedName>
        <fullName evidence="5">Pentapeptide MXKDX repeat protein</fullName>
    </recommendedName>
</protein>
<name>A0A212TLI5_9BACT</name>
<evidence type="ECO:0000256" key="2">
    <source>
        <dbReference type="SAM" id="SignalP"/>
    </source>
</evidence>
<feature type="compositionally biased region" description="Basic and acidic residues" evidence="1">
    <location>
        <begin position="64"/>
        <end position="82"/>
    </location>
</feature>
<feature type="signal peptide" evidence="2">
    <location>
        <begin position="1"/>
        <end position="23"/>
    </location>
</feature>
<reference evidence="4" key="1">
    <citation type="submission" date="2017-06" db="EMBL/GenBank/DDBJ databases">
        <authorList>
            <person name="Varghese N."/>
            <person name="Submissions S."/>
        </authorList>
    </citation>
    <scope>NUCLEOTIDE SEQUENCE [LARGE SCALE GENOMIC DNA]</scope>
    <source>
        <strain evidence="4">DSM 11116</strain>
    </source>
</reference>
<dbReference type="AlphaFoldDB" id="A0A212TLI5"/>
<evidence type="ECO:0008006" key="5">
    <source>
        <dbReference type="Google" id="ProtNLM"/>
    </source>
</evidence>
<evidence type="ECO:0000256" key="1">
    <source>
        <dbReference type="SAM" id="MobiDB-lite"/>
    </source>
</evidence>
<sequence length="82" mass="8801">MKKHVFLAALAASVLGLASASSAQTDMPVRAKAKIKDDKVKMRDLTGEKNELSAKKGTVKSKTRTPDGKAKVKTEPAHKVKQ</sequence>
<keyword evidence="4" id="KW-1185">Reference proteome</keyword>
<accession>A0A212TLI5</accession>